<protein>
    <submittedName>
        <fullName evidence="1">Uncharacterized protein</fullName>
    </submittedName>
</protein>
<reference evidence="1 2" key="1">
    <citation type="submission" date="2013-08" db="EMBL/GenBank/DDBJ databases">
        <title>Gluconobacter thailandicus NBRC 3257 whole genome sequence.</title>
        <authorList>
            <person name="Matsutani M."/>
            <person name="Yakushi T."/>
            <person name="Matsushita K."/>
        </authorList>
    </citation>
    <scope>NUCLEOTIDE SEQUENCE [LARGE SCALE GENOMIC DNA]</scope>
    <source>
        <strain evidence="1 2">NBRC 3257</strain>
    </source>
</reference>
<gene>
    <name evidence="1" type="ORF">NBRC3257_2464</name>
</gene>
<organism evidence="1 2">
    <name type="scientific">Gluconobacter thailandicus NBRC 3257</name>
    <dbReference type="NCBI Taxonomy" id="1381097"/>
    <lineage>
        <taxon>Bacteria</taxon>
        <taxon>Pseudomonadati</taxon>
        <taxon>Pseudomonadota</taxon>
        <taxon>Alphaproteobacteria</taxon>
        <taxon>Acetobacterales</taxon>
        <taxon>Acetobacteraceae</taxon>
        <taxon>Gluconobacter</taxon>
    </lineage>
</organism>
<dbReference type="Proteomes" id="UP000018209">
    <property type="component" value="Unassembled WGS sequence"/>
</dbReference>
<dbReference type="EMBL" id="BASM01000029">
    <property type="protein sequence ID" value="GAD27465.1"/>
    <property type="molecule type" value="Genomic_DNA"/>
</dbReference>
<evidence type="ECO:0000313" key="2">
    <source>
        <dbReference type="Proteomes" id="UP000018209"/>
    </source>
</evidence>
<keyword evidence="2" id="KW-1185">Reference proteome</keyword>
<name>A0ABQ0IZ34_GLUTH</name>
<evidence type="ECO:0000313" key="1">
    <source>
        <dbReference type="EMBL" id="GAD27465.1"/>
    </source>
</evidence>
<proteinExistence type="predicted"/>
<comment type="caution">
    <text evidence="1">The sequence shown here is derived from an EMBL/GenBank/DDBJ whole genome shotgun (WGS) entry which is preliminary data.</text>
</comment>
<accession>A0ABQ0IZ34</accession>
<sequence length="59" mass="6408">MGNQPVSTPDAGISVSIRFQKTVPERNTFLLTTLPYLTGKAGQTLTSTDTSLYQTKNAF</sequence>